<dbReference type="AlphaFoldDB" id="A0A1V2UK21"/>
<proteinExistence type="predicted"/>
<organism evidence="1 2">
    <name type="scientific">Enterococcus mundtii</name>
    <dbReference type="NCBI Taxonomy" id="53346"/>
    <lineage>
        <taxon>Bacteria</taxon>
        <taxon>Bacillati</taxon>
        <taxon>Bacillota</taxon>
        <taxon>Bacilli</taxon>
        <taxon>Lactobacillales</taxon>
        <taxon>Enterococcaceae</taxon>
        <taxon>Enterococcus</taxon>
    </lineage>
</organism>
<gene>
    <name evidence="1" type="ORF">BTN92_06810</name>
</gene>
<dbReference type="OrthoDB" id="9888740at2"/>
<dbReference type="EMBL" id="MSTR01000005">
    <property type="protein sequence ID" value="ONN43536.1"/>
    <property type="molecule type" value="Genomic_DNA"/>
</dbReference>
<accession>A0A1V2UK21</accession>
<dbReference type="Proteomes" id="UP000189299">
    <property type="component" value="Unassembled WGS sequence"/>
</dbReference>
<reference evidence="1 2" key="1">
    <citation type="submission" date="2016-12" db="EMBL/GenBank/DDBJ databases">
        <authorList>
            <person name="Song W.-J."/>
            <person name="Kurnit D.M."/>
        </authorList>
    </citation>
    <scope>NUCLEOTIDE SEQUENCE [LARGE SCALE GENOMIC DNA]</scope>
    <source>
        <strain evidence="1 2">CGB1038-1_S1</strain>
    </source>
</reference>
<evidence type="ECO:0000313" key="2">
    <source>
        <dbReference type="Proteomes" id="UP000189299"/>
    </source>
</evidence>
<sequence>MIDEQVFIKRVNETLKIGNFYILDSIFLEYGNYAPMQLNMVLKYLSKSNLFLEDYICNSATFGNLWNVINTRFKDIEEEIKVIVYEKIKNIKTWNYSVENDVISIVNKMTVKMSDRDRIQQYLTYLKSFTSLEFLNNRIKDDFFRCAHLIESIKEEKSLFFVEEDNLIFDFTGESFNILIEAIREQNDNWMIHDFSFLLEYTPVGLLTKIIKDGTLRIEGSNEYPDGFFEIKIIQRILVNVDLDEENLSKDLIDRLNGFIDFNYKFYGEEMNRYVKKHGLKTKQKFIDGIGPINGGWVQTFPFVPISPLTNDYQVGILIDLLDKIPDWSDNKVEGDFLKEQSIEGQNKEIIRILNTLENWEENARYNEKFIEELINNPMLCSKLTPSIVSMIDTAMENKYIDTRMAELFVEKLEFKDTKKITYEEKQILQALVKKISDKDNMIFRVLFEDIKPHLLSTKSIFLNKDRSKFIELNDFINTDLGKYYSIIEEINEDILEYYMETFLKEIDLLQPPFREYLMGRNIKYYIKKSEIIPTQNMFIGYCHRYILREEEIIDLFAEIAALLLEDEEFSDNFCMNNIITIMLYKIYPGDNIITLDKNINYKKQINRTFLRTLFENKQFDKEKIVMNWIEYFLKNEIFVEQTASFFLLKLGSSKKTIASIYTNLIEQVAPISKKVRMKEYEFSYIYQLNEYAEWQFRSLIEMIRILLRKSYIIINPSFIEGMVRIFSELSNKELIEDMENFFIVLKPYLPVSDYDYLKNKFPI</sequence>
<protein>
    <submittedName>
        <fullName evidence="1">Uncharacterized protein</fullName>
    </submittedName>
</protein>
<evidence type="ECO:0000313" key="1">
    <source>
        <dbReference type="EMBL" id="ONN43536.1"/>
    </source>
</evidence>
<name>A0A1V2UK21_ENTMU</name>
<dbReference type="RefSeq" id="WP_077151491.1">
    <property type="nucleotide sequence ID" value="NZ_CABMMO010000005.1"/>
</dbReference>
<comment type="caution">
    <text evidence="1">The sequence shown here is derived from an EMBL/GenBank/DDBJ whole genome shotgun (WGS) entry which is preliminary data.</text>
</comment>